<feature type="region of interest" description="Disordered" evidence="1">
    <location>
        <begin position="213"/>
        <end position="239"/>
    </location>
</feature>
<keyword evidence="4" id="KW-1185">Reference proteome</keyword>
<feature type="region of interest" description="Disordered" evidence="1">
    <location>
        <begin position="129"/>
        <end position="167"/>
    </location>
</feature>
<feature type="region of interest" description="Disordered" evidence="1">
    <location>
        <begin position="289"/>
        <end position="358"/>
    </location>
</feature>
<protein>
    <submittedName>
        <fullName evidence="3">Uncharacterized protein</fullName>
    </submittedName>
</protein>
<name>A0A9P6AUI8_9AGAM</name>
<feature type="region of interest" description="Disordered" evidence="1">
    <location>
        <begin position="370"/>
        <end position="430"/>
    </location>
</feature>
<evidence type="ECO:0000313" key="3">
    <source>
        <dbReference type="EMBL" id="KAF9511680.1"/>
    </source>
</evidence>
<reference evidence="3" key="1">
    <citation type="journal article" date="2020" name="Nat. Commun.">
        <title>Large-scale genome sequencing of mycorrhizal fungi provides insights into the early evolution of symbiotic traits.</title>
        <authorList>
            <person name="Miyauchi S."/>
            <person name="Kiss E."/>
            <person name="Kuo A."/>
            <person name="Drula E."/>
            <person name="Kohler A."/>
            <person name="Sanchez-Garcia M."/>
            <person name="Morin E."/>
            <person name="Andreopoulos B."/>
            <person name="Barry K.W."/>
            <person name="Bonito G."/>
            <person name="Buee M."/>
            <person name="Carver A."/>
            <person name="Chen C."/>
            <person name="Cichocki N."/>
            <person name="Clum A."/>
            <person name="Culley D."/>
            <person name="Crous P.W."/>
            <person name="Fauchery L."/>
            <person name="Girlanda M."/>
            <person name="Hayes R.D."/>
            <person name="Keri Z."/>
            <person name="LaButti K."/>
            <person name="Lipzen A."/>
            <person name="Lombard V."/>
            <person name="Magnuson J."/>
            <person name="Maillard F."/>
            <person name="Murat C."/>
            <person name="Nolan M."/>
            <person name="Ohm R.A."/>
            <person name="Pangilinan J."/>
            <person name="Pereira M.F."/>
            <person name="Perotto S."/>
            <person name="Peter M."/>
            <person name="Pfister S."/>
            <person name="Riley R."/>
            <person name="Sitrit Y."/>
            <person name="Stielow J.B."/>
            <person name="Szollosi G."/>
            <person name="Zifcakova L."/>
            <person name="Stursova M."/>
            <person name="Spatafora J.W."/>
            <person name="Tedersoo L."/>
            <person name="Vaario L.M."/>
            <person name="Yamada A."/>
            <person name="Yan M."/>
            <person name="Wang P."/>
            <person name="Xu J."/>
            <person name="Bruns T."/>
            <person name="Baldrian P."/>
            <person name="Vilgalys R."/>
            <person name="Dunand C."/>
            <person name="Henrissat B."/>
            <person name="Grigoriev I.V."/>
            <person name="Hibbett D."/>
            <person name="Nagy L.G."/>
            <person name="Martin F.M."/>
        </authorList>
    </citation>
    <scope>NUCLEOTIDE SEQUENCE</scope>
    <source>
        <strain evidence="3">UP504</strain>
    </source>
</reference>
<organism evidence="3 4">
    <name type="scientific">Hydnum rufescens UP504</name>
    <dbReference type="NCBI Taxonomy" id="1448309"/>
    <lineage>
        <taxon>Eukaryota</taxon>
        <taxon>Fungi</taxon>
        <taxon>Dikarya</taxon>
        <taxon>Basidiomycota</taxon>
        <taxon>Agaricomycotina</taxon>
        <taxon>Agaricomycetes</taxon>
        <taxon>Cantharellales</taxon>
        <taxon>Hydnaceae</taxon>
        <taxon>Hydnum</taxon>
    </lineage>
</organism>
<evidence type="ECO:0000256" key="1">
    <source>
        <dbReference type="SAM" id="MobiDB-lite"/>
    </source>
</evidence>
<keyword evidence="2" id="KW-0472">Membrane</keyword>
<keyword evidence="2" id="KW-1133">Transmembrane helix</keyword>
<sequence>MTVERMTITDMETIVVVPRMVETGGLLGIAIVIERTTANLTLEAKIVGLWRRRKRGNLPGWVTTSLNLAIPSLVVVGRVMIWTNCKFGNAISRKRNVLQLGWRMSLLWCNPLPLMTVLTISRGSSFESRRNRKSASAPLGNLQSPTDLARLSAPPVPPGLPLVPPALTEKNENTSALTALLSPLKSAALSNDISSSPTTHFSANMDSLTQTSILTSGQSPSSSLAPPNSRYPDLSPNRQGIAFQSPLTVAGLTQAEPPRPHEQNRARSDAGPSAAPPALALDIRAASASHVPISQPTPQSTNGRSTPTMSGFSSQIDSVRGTSAASSSQSSAIYNGNGDGSSSPGSGSAQPSYAQGKGSRFAKFWDNKPKDQVQVASPQQAQPPSQVSGSTSSSSQGWPSNAQLPSDLRGGRSLAQPRQISAGSDHGSLNGLFPNLNIGAPFERHDRATSGLNGSVPDSDRMQNLLSMLSPQQVQRLIIRLAPSTF</sequence>
<feature type="compositionally biased region" description="Low complexity" evidence="1">
    <location>
        <begin position="372"/>
        <end position="400"/>
    </location>
</feature>
<dbReference type="AlphaFoldDB" id="A0A9P6AUI8"/>
<gene>
    <name evidence="3" type="ORF">BS47DRAFT_1145555</name>
</gene>
<dbReference type="Proteomes" id="UP000886523">
    <property type="component" value="Unassembled WGS sequence"/>
</dbReference>
<feature type="compositionally biased region" description="Polar residues" evidence="1">
    <location>
        <begin position="292"/>
        <end position="321"/>
    </location>
</feature>
<feature type="compositionally biased region" description="Low complexity" evidence="1">
    <location>
        <begin position="323"/>
        <end position="332"/>
    </location>
</feature>
<evidence type="ECO:0000256" key="2">
    <source>
        <dbReference type="SAM" id="Phobius"/>
    </source>
</evidence>
<dbReference type="EMBL" id="MU128997">
    <property type="protein sequence ID" value="KAF9511680.1"/>
    <property type="molecule type" value="Genomic_DNA"/>
</dbReference>
<evidence type="ECO:0000313" key="4">
    <source>
        <dbReference type="Proteomes" id="UP000886523"/>
    </source>
</evidence>
<feature type="transmembrane region" description="Helical" evidence="2">
    <location>
        <begin position="58"/>
        <end position="81"/>
    </location>
</feature>
<keyword evidence="2" id="KW-0812">Transmembrane</keyword>
<feature type="region of interest" description="Disordered" evidence="1">
    <location>
        <begin position="253"/>
        <end position="276"/>
    </location>
</feature>
<proteinExistence type="predicted"/>
<comment type="caution">
    <text evidence="3">The sequence shown here is derived from an EMBL/GenBank/DDBJ whole genome shotgun (WGS) entry which is preliminary data.</text>
</comment>
<feature type="compositionally biased region" description="Basic and acidic residues" evidence="1">
    <location>
        <begin position="258"/>
        <end position="268"/>
    </location>
</feature>
<feature type="compositionally biased region" description="Pro residues" evidence="1">
    <location>
        <begin position="154"/>
        <end position="164"/>
    </location>
</feature>
<accession>A0A9P6AUI8</accession>
<feature type="compositionally biased region" description="Polar residues" evidence="1">
    <location>
        <begin position="213"/>
        <end position="226"/>
    </location>
</feature>